<dbReference type="Proteomes" id="UP000031197">
    <property type="component" value="Unassembled WGS sequence"/>
</dbReference>
<dbReference type="PANTHER" id="PTHR35562:SF1">
    <property type="entry name" value="UPF0115 PROTEIN YFCN"/>
    <property type="match status" value="1"/>
</dbReference>
<evidence type="ECO:0000256" key="5">
    <source>
        <dbReference type="ARBA" id="ARBA00022884"/>
    </source>
</evidence>
<organism evidence="9 10">
    <name type="scientific">Alteromonas marina</name>
    <dbReference type="NCBI Taxonomy" id="203795"/>
    <lineage>
        <taxon>Bacteria</taxon>
        <taxon>Pseudomonadati</taxon>
        <taxon>Pseudomonadota</taxon>
        <taxon>Gammaproteobacteria</taxon>
        <taxon>Alteromonadales</taxon>
        <taxon>Alteromonadaceae</taxon>
        <taxon>Alteromonas/Salinimonas group</taxon>
        <taxon>Alteromonas</taxon>
    </lineage>
</organism>
<evidence type="ECO:0000256" key="3">
    <source>
        <dbReference type="ARBA" id="ARBA00022759"/>
    </source>
</evidence>
<dbReference type="RefSeq" id="WP_014948757.1">
    <property type="nucleotide sequence ID" value="NZ_JWLW01000066.1"/>
</dbReference>
<dbReference type="GO" id="GO:0016787">
    <property type="term" value="F:hydrolase activity"/>
    <property type="evidence" value="ECO:0007669"/>
    <property type="project" value="UniProtKB-KW"/>
</dbReference>
<keyword evidence="1 6" id="KW-0540">Nuclease</keyword>
<dbReference type="GO" id="GO:0004521">
    <property type="term" value="F:RNA endonuclease activity"/>
    <property type="evidence" value="ECO:0007669"/>
    <property type="project" value="UniProtKB-UniRule"/>
</dbReference>
<evidence type="ECO:0000256" key="6">
    <source>
        <dbReference type="HAMAP-Rule" id="MF_01042"/>
    </source>
</evidence>
<protein>
    <recommendedName>
        <fullName evidence="6">Ribosome rescue factor SmrB</fullName>
        <ecNumber evidence="6">3.1.-.-</ecNumber>
    </recommendedName>
</protein>
<keyword evidence="2 6" id="KW-0699">rRNA-binding</keyword>
<dbReference type="OrthoDB" id="5795446at2"/>
<dbReference type="GO" id="GO:0072344">
    <property type="term" value="P:rescue of stalled ribosome"/>
    <property type="evidence" value="ECO:0007669"/>
    <property type="project" value="UniProtKB-UniRule"/>
</dbReference>
<dbReference type="EC" id="3.1.-.-" evidence="6"/>
<evidence type="ECO:0000256" key="7">
    <source>
        <dbReference type="SAM" id="MobiDB-lite"/>
    </source>
</evidence>
<evidence type="ECO:0000256" key="2">
    <source>
        <dbReference type="ARBA" id="ARBA00022730"/>
    </source>
</evidence>
<keyword evidence="5 6" id="KW-0694">RNA-binding</keyword>
<dbReference type="InterPro" id="IPR022990">
    <property type="entry name" value="SmrB-like"/>
</dbReference>
<sequence>MKTFKKELKALKKQLSEPHRHKSQARQEGARNGNMSTNTEEETFSFADAMQGVTPLSQDKVEPDKQVELFKKSQQVKGKHLKHSKQLAASFDFSDMYQAALPQEGPMRFCQEGESTHILKQLRRGDYSPEMTLDLHGLTREMAKAELAALIHTARKELIDCVCVMHGFGQGVLKAALPHYLVQHPHVRAFHQAPLEYGGQAALLVLIDIPLQNNKR</sequence>
<dbReference type="InterPro" id="IPR002625">
    <property type="entry name" value="Smr_dom"/>
</dbReference>
<evidence type="ECO:0000313" key="10">
    <source>
        <dbReference type="Proteomes" id="UP000031197"/>
    </source>
</evidence>
<reference evidence="9 10" key="1">
    <citation type="submission" date="2014-12" db="EMBL/GenBank/DDBJ databases">
        <title>Genome sequencing of Alteromonas marina AD001.</title>
        <authorList>
            <person name="Adrian T.G.S."/>
            <person name="Chan K.G."/>
        </authorList>
    </citation>
    <scope>NUCLEOTIDE SEQUENCE [LARGE SCALE GENOMIC DNA]</scope>
    <source>
        <strain evidence="9 10">AD001</strain>
    </source>
</reference>
<evidence type="ECO:0000313" key="9">
    <source>
        <dbReference type="EMBL" id="KHT44359.1"/>
    </source>
</evidence>
<comment type="caution">
    <text evidence="9">The sequence shown here is derived from an EMBL/GenBank/DDBJ whole genome shotgun (WGS) entry which is preliminary data.</text>
</comment>
<dbReference type="GO" id="GO:0019843">
    <property type="term" value="F:rRNA binding"/>
    <property type="evidence" value="ECO:0007669"/>
    <property type="project" value="UniProtKB-UniRule"/>
</dbReference>
<dbReference type="EMBL" id="JWLW01000066">
    <property type="protein sequence ID" value="KHT44359.1"/>
    <property type="molecule type" value="Genomic_DNA"/>
</dbReference>
<dbReference type="NCBIfam" id="NF003432">
    <property type="entry name" value="PRK04946.1"/>
    <property type="match status" value="1"/>
</dbReference>
<feature type="compositionally biased region" description="Basic and acidic residues" evidence="7">
    <location>
        <begin position="1"/>
        <end position="18"/>
    </location>
</feature>
<dbReference type="Gene3D" id="3.30.1370.110">
    <property type="match status" value="1"/>
</dbReference>
<dbReference type="SUPFAM" id="SSF160443">
    <property type="entry name" value="SMR domain-like"/>
    <property type="match status" value="1"/>
</dbReference>
<dbReference type="SMART" id="SM00463">
    <property type="entry name" value="SMR"/>
    <property type="match status" value="1"/>
</dbReference>
<feature type="region of interest" description="Disordered" evidence="7">
    <location>
        <begin position="1"/>
        <end position="52"/>
    </location>
</feature>
<dbReference type="PROSITE" id="PS50828">
    <property type="entry name" value="SMR"/>
    <property type="match status" value="1"/>
</dbReference>
<accession>A0A0B3YUU9</accession>
<evidence type="ECO:0000256" key="4">
    <source>
        <dbReference type="ARBA" id="ARBA00022801"/>
    </source>
</evidence>
<feature type="domain" description="Smr" evidence="8">
    <location>
        <begin position="133"/>
        <end position="208"/>
    </location>
</feature>
<keyword evidence="3 6" id="KW-0255">Endonuclease</keyword>
<dbReference type="Pfam" id="PF01713">
    <property type="entry name" value="Smr"/>
    <property type="match status" value="1"/>
</dbReference>
<dbReference type="InterPro" id="IPR036063">
    <property type="entry name" value="Smr_dom_sf"/>
</dbReference>
<proteinExistence type="inferred from homology"/>
<dbReference type="AlphaFoldDB" id="A0A0B3YUU9"/>
<dbReference type="PANTHER" id="PTHR35562">
    <property type="entry name" value="DNA ENDONUCLEASE SMRA-RELATED"/>
    <property type="match status" value="1"/>
</dbReference>
<keyword evidence="10" id="KW-1185">Reference proteome</keyword>
<keyword evidence="4 6" id="KW-0378">Hydrolase</keyword>
<gene>
    <name evidence="6" type="primary">smrB</name>
    <name evidence="9" type="ORF">RJ41_15845</name>
</gene>
<comment type="subunit">
    <text evidence="6">Associates with collided ribosomes, but not with correctly translating polysomes.</text>
</comment>
<evidence type="ECO:0000256" key="1">
    <source>
        <dbReference type="ARBA" id="ARBA00022722"/>
    </source>
</evidence>
<comment type="function">
    <text evidence="6">Acts as a ribosome collision sensor. Detects stalled/collided disomes (pairs of ribosomes where the leading ribosome is stalled and a second ribosome has collided with it) and endonucleolytically cleaves mRNA at the 5' boundary of the stalled ribosome. Stalled/collided disomes form a new interface (primarily via the 30S subunits) that binds SmrB. Cleaved mRNA becomes available for tmRNA ligation, leading to ribosomal subunit dissociation and rescue of stalled ribosomes.</text>
</comment>
<name>A0A0B3YUU9_9ALTE</name>
<dbReference type="HAMAP" id="MF_01042">
    <property type="entry name" value="SmrB"/>
    <property type="match status" value="1"/>
</dbReference>
<comment type="similarity">
    <text evidence="6">Belongs to the SmrB family.</text>
</comment>
<evidence type="ECO:0000259" key="8">
    <source>
        <dbReference type="PROSITE" id="PS50828"/>
    </source>
</evidence>